<organism evidence="1 2">
    <name type="scientific">Cajanus cajan</name>
    <name type="common">Pigeon pea</name>
    <name type="synonym">Cajanus indicus</name>
    <dbReference type="NCBI Taxonomy" id="3821"/>
    <lineage>
        <taxon>Eukaryota</taxon>
        <taxon>Viridiplantae</taxon>
        <taxon>Streptophyta</taxon>
        <taxon>Embryophyta</taxon>
        <taxon>Tracheophyta</taxon>
        <taxon>Spermatophyta</taxon>
        <taxon>Magnoliopsida</taxon>
        <taxon>eudicotyledons</taxon>
        <taxon>Gunneridae</taxon>
        <taxon>Pentapetalae</taxon>
        <taxon>rosids</taxon>
        <taxon>fabids</taxon>
        <taxon>Fabales</taxon>
        <taxon>Fabaceae</taxon>
        <taxon>Papilionoideae</taxon>
        <taxon>50 kb inversion clade</taxon>
        <taxon>NPAAA clade</taxon>
        <taxon>indigoferoid/millettioid clade</taxon>
        <taxon>Phaseoleae</taxon>
        <taxon>Cajanus</taxon>
    </lineage>
</organism>
<dbReference type="AlphaFoldDB" id="A0A151T9D5"/>
<dbReference type="Proteomes" id="UP000075243">
    <property type="component" value="Chromosome 7"/>
</dbReference>
<dbReference type="CDD" id="cd09272">
    <property type="entry name" value="RNase_HI_RT_Ty1"/>
    <property type="match status" value="1"/>
</dbReference>
<dbReference type="Gramene" id="C.cajan_17714.t">
    <property type="protein sequence ID" value="C.cajan_17714.t"/>
    <property type="gene ID" value="C.cajan_17714"/>
</dbReference>
<name>A0A151T9D5_CAJCA</name>
<sequence length="252" mass="29041">MDAFLHVEFGIYVKMKNDVDLIMVCLYVFFVSEKNISRKFVDGTLYKQIVGSLGFLCNSRPNICFEVGLVSRFMSDPRVSHMVATKRTIRYLKGTQKYGLLFPNRKGDKVDKKNTSSYLFPFLSWCSKKKSVVALSSCEAEYIASSQATCQILWLESLLEELKIEYKKPIQLFVNKKSPISLAKNPIAHGRNKHIETKFHFLRDQVSKEKLKLVYCCTELQVANVFTKPLKAERFKKLMEMLGVVSLEHLNN</sequence>
<dbReference type="PANTHER" id="PTHR11439">
    <property type="entry name" value="GAG-POL-RELATED RETROTRANSPOSON"/>
    <property type="match status" value="1"/>
</dbReference>
<dbReference type="PANTHER" id="PTHR11439:SF483">
    <property type="entry name" value="PEPTIDE SYNTHASE GLIP-LIKE, PUTATIVE (AFU_ORTHOLOGUE AFUA_3G12920)-RELATED"/>
    <property type="match status" value="1"/>
</dbReference>
<dbReference type="STRING" id="3821.A0A151T9D5"/>
<proteinExistence type="predicted"/>
<reference evidence="1 2" key="1">
    <citation type="journal article" date="2012" name="Nat. Biotechnol.">
        <title>Draft genome sequence of pigeonpea (Cajanus cajan), an orphan legume crop of resource-poor farmers.</title>
        <authorList>
            <person name="Varshney R.K."/>
            <person name="Chen W."/>
            <person name="Li Y."/>
            <person name="Bharti A.K."/>
            <person name="Saxena R.K."/>
            <person name="Schlueter J.A."/>
            <person name="Donoghue M.T."/>
            <person name="Azam S."/>
            <person name="Fan G."/>
            <person name="Whaley A.M."/>
            <person name="Farmer A.D."/>
            <person name="Sheridan J."/>
            <person name="Iwata A."/>
            <person name="Tuteja R."/>
            <person name="Penmetsa R.V."/>
            <person name="Wu W."/>
            <person name="Upadhyaya H.D."/>
            <person name="Yang S.P."/>
            <person name="Shah T."/>
            <person name="Saxena K.B."/>
            <person name="Michael T."/>
            <person name="McCombie W.R."/>
            <person name="Yang B."/>
            <person name="Zhang G."/>
            <person name="Yang H."/>
            <person name="Wang J."/>
            <person name="Spillane C."/>
            <person name="Cook D.R."/>
            <person name="May G.D."/>
            <person name="Xu X."/>
            <person name="Jackson S.A."/>
        </authorList>
    </citation>
    <scope>NUCLEOTIDE SEQUENCE [LARGE SCALE GENOMIC DNA]</scope>
    <source>
        <strain evidence="2">cv. Asha</strain>
    </source>
</reference>
<protein>
    <submittedName>
        <fullName evidence="1">Copia protein</fullName>
    </submittedName>
</protein>
<gene>
    <name evidence="1" type="ORF">KK1_018237</name>
</gene>
<dbReference type="EMBL" id="CM003609">
    <property type="protein sequence ID" value="KYP63658.1"/>
    <property type="molecule type" value="Genomic_DNA"/>
</dbReference>
<keyword evidence="2" id="KW-1185">Reference proteome</keyword>
<evidence type="ECO:0000313" key="1">
    <source>
        <dbReference type="EMBL" id="KYP63658.1"/>
    </source>
</evidence>
<accession>A0A151T9D5</accession>
<evidence type="ECO:0000313" key="2">
    <source>
        <dbReference type="Proteomes" id="UP000075243"/>
    </source>
</evidence>